<dbReference type="InterPro" id="IPR003613">
    <property type="entry name" value="Ubox_domain"/>
</dbReference>
<dbReference type="Pfam" id="PF04564">
    <property type="entry name" value="U-box"/>
    <property type="match status" value="1"/>
</dbReference>
<comment type="catalytic activity">
    <reaction evidence="1">
        <text>S-ubiquitinyl-[E2 ubiquitin-conjugating enzyme]-L-cysteine + [acceptor protein]-L-lysine = [E2 ubiquitin-conjugating enzyme]-L-cysteine + N(6)-ubiquitinyl-[acceptor protein]-L-lysine.</text>
        <dbReference type="EC" id="2.3.2.27"/>
    </reaction>
</comment>
<name>A0A811SD67_9POAL</name>
<gene>
    <name evidence="7" type="ORF">NCGR_LOCUS63500</name>
</gene>
<dbReference type="EMBL" id="CAJGYO010000019">
    <property type="protein sequence ID" value="CAD6339402.1"/>
    <property type="molecule type" value="Genomic_DNA"/>
</dbReference>
<comment type="pathway">
    <text evidence="2">Protein modification; protein ubiquitination.</text>
</comment>
<dbReference type="InterPro" id="IPR045210">
    <property type="entry name" value="RING-Ubox_PUB"/>
</dbReference>
<evidence type="ECO:0000256" key="4">
    <source>
        <dbReference type="ARBA" id="ARBA00022679"/>
    </source>
</evidence>
<dbReference type="PROSITE" id="PS51698">
    <property type="entry name" value="U_BOX"/>
    <property type="match status" value="1"/>
</dbReference>
<evidence type="ECO:0000256" key="1">
    <source>
        <dbReference type="ARBA" id="ARBA00000900"/>
    </source>
</evidence>
<dbReference type="CDD" id="cd16664">
    <property type="entry name" value="RING-Ubox_PUB"/>
    <property type="match status" value="1"/>
</dbReference>
<feature type="domain" description="U-box" evidence="6">
    <location>
        <begin position="294"/>
        <end position="368"/>
    </location>
</feature>
<evidence type="ECO:0000256" key="3">
    <source>
        <dbReference type="ARBA" id="ARBA00012483"/>
    </source>
</evidence>
<keyword evidence="8" id="KW-1185">Reference proteome</keyword>
<organism evidence="7 8">
    <name type="scientific">Miscanthus lutarioriparius</name>
    <dbReference type="NCBI Taxonomy" id="422564"/>
    <lineage>
        <taxon>Eukaryota</taxon>
        <taxon>Viridiplantae</taxon>
        <taxon>Streptophyta</taxon>
        <taxon>Embryophyta</taxon>
        <taxon>Tracheophyta</taxon>
        <taxon>Spermatophyta</taxon>
        <taxon>Magnoliopsida</taxon>
        <taxon>Liliopsida</taxon>
        <taxon>Poales</taxon>
        <taxon>Poaceae</taxon>
        <taxon>PACMAD clade</taxon>
        <taxon>Panicoideae</taxon>
        <taxon>Andropogonodae</taxon>
        <taxon>Andropogoneae</taxon>
        <taxon>Saccharinae</taxon>
        <taxon>Miscanthus</taxon>
    </lineage>
</organism>
<dbReference type="UniPathway" id="UPA00143"/>
<dbReference type="PANTHER" id="PTHR23315:SF240">
    <property type="entry name" value="U-BOX DOMAIN-CONTAINING PROTEIN 5"/>
    <property type="match status" value="1"/>
</dbReference>
<dbReference type="PANTHER" id="PTHR23315">
    <property type="entry name" value="U BOX DOMAIN-CONTAINING"/>
    <property type="match status" value="1"/>
</dbReference>
<sequence>MAVDLLWEEELGFDSICWRQITGLGLDSDFISLATNHGRLGIHVHSKMCNELTLMLDKVSSILPSIEAAQPGCKAGVEELCNLYNIVGKGKLIIQNCIECSSLYLAITSEATAMRCERIRNSLRRSLFLIQNMVEQLLANEVADVHNDLRDLKFIVDPAEEDAGKVILEMLRHSEVTQELELQTFLLAASKLNITSPKAVLIERRAIKKLLAKINGTDQKKEGILKYLLYLVRKYGKNTKPGTNEKNQNLNVATEVVSLDSIVNGINTTERCNSAAESANMRYDDQNSLSGADTPPPEFCCPLSLKLMRDPVIITSGQTYERENIKRWFNEGYDTCPRTHMKLKNFTVTPNTCMKAVIHNWCKDHELESTYLPEQFQNCYSVSSLHNVSAPLIIEKNRDYTVDYSSSSFGPSGASYISSPMRETEQSKTSFDQFYSNANYQLYLSFCNFDKAMFLGFFHELSELPFELQKKAVRDLKTVLRGENQIWHSMVCNGFFEAFHEFLKNDSGIHTLQARRAGIQFFLAFLSSGRARIPSVCEDVILLIASLLDSEFKQEALQIVHELLQEPSCRKSSLMASVFSPLVFGALDSGETKFLDLALQIICKISSDNDMKSYLVSSGIVSRLSPLLGEGKMIECSLKILRNLSEVKETAGFIIRTGNCLSSISDHLNTGRHSEREHAVVILLAVCSHSSEVCSLAMKEGVIPALVDLSVSGTKVARDCSVKLLQLLRNFRRCDQFSSSCSSEVAADHVSEKPPNDSVCKQPISKSARYISRKLNVFSKPRSLTLA</sequence>
<dbReference type="SUPFAM" id="SSF57850">
    <property type="entry name" value="RING/U-box"/>
    <property type="match status" value="1"/>
</dbReference>
<evidence type="ECO:0000313" key="8">
    <source>
        <dbReference type="Proteomes" id="UP000604825"/>
    </source>
</evidence>
<dbReference type="Proteomes" id="UP000604825">
    <property type="component" value="Unassembled WGS sequence"/>
</dbReference>
<dbReference type="AlphaFoldDB" id="A0A811SD67"/>
<dbReference type="OrthoDB" id="10064100at2759"/>
<evidence type="ECO:0000259" key="6">
    <source>
        <dbReference type="PROSITE" id="PS51698"/>
    </source>
</evidence>
<evidence type="ECO:0000256" key="5">
    <source>
        <dbReference type="ARBA" id="ARBA00022786"/>
    </source>
</evidence>
<comment type="caution">
    <text evidence="7">The sequence shown here is derived from an EMBL/GenBank/DDBJ whole genome shotgun (WGS) entry which is preliminary data.</text>
</comment>
<evidence type="ECO:0000313" key="7">
    <source>
        <dbReference type="EMBL" id="CAD6339402.1"/>
    </source>
</evidence>
<accession>A0A811SD67</accession>
<dbReference type="Gene3D" id="1.25.10.10">
    <property type="entry name" value="Leucine-rich Repeat Variant"/>
    <property type="match status" value="1"/>
</dbReference>
<protein>
    <recommendedName>
        <fullName evidence="3">RING-type E3 ubiquitin transferase</fullName>
        <ecNumber evidence="3">2.3.2.27</ecNumber>
    </recommendedName>
</protein>
<proteinExistence type="predicted"/>
<keyword evidence="5" id="KW-0833">Ubl conjugation pathway</keyword>
<evidence type="ECO:0000256" key="2">
    <source>
        <dbReference type="ARBA" id="ARBA00004906"/>
    </source>
</evidence>
<dbReference type="FunFam" id="3.30.40.10:FF:000382">
    <property type="entry name" value="RING-type E3 ubiquitin transferase"/>
    <property type="match status" value="1"/>
</dbReference>
<dbReference type="EC" id="2.3.2.27" evidence="3"/>
<reference evidence="7" key="1">
    <citation type="submission" date="2020-10" db="EMBL/GenBank/DDBJ databases">
        <authorList>
            <person name="Han B."/>
            <person name="Lu T."/>
            <person name="Zhao Q."/>
            <person name="Huang X."/>
            <person name="Zhao Y."/>
        </authorList>
    </citation>
    <scope>NUCLEOTIDE SEQUENCE</scope>
</reference>
<dbReference type="Gene3D" id="3.30.40.10">
    <property type="entry name" value="Zinc/RING finger domain, C3HC4 (zinc finger)"/>
    <property type="match status" value="1"/>
</dbReference>
<keyword evidence="4" id="KW-0808">Transferase</keyword>
<dbReference type="SMART" id="SM00504">
    <property type="entry name" value="Ubox"/>
    <property type="match status" value="1"/>
</dbReference>
<dbReference type="InterPro" id="IPR016024">
    <property type="entry name" value="ARM-type_fold"/>
</dbReference>
<dbReference type="InterPro" id="IPR013083">
    <property type="entry name" value="Znf_RING/FYVE/PHD"/>
</dbReference>
<dbReference type="InterPro" id="IPR011989">
    <property type="entry name" value="ARM-like"/>
</dbReference>
<dbReference type="GO" id="GO:0061630">
    <property type="term" value="F:ubiquitin protein ligase activity"/>
    <property type="evidence" value="ECO:0007669"/>
    <property type="project" value="UniProtKB-EC"/>
</dbReference>
<dbReference type="SUPFAM" id="SSF48371">
    <property type="entry name" value="ARM repeat"/>
    <property type="match status" value="1"/>
</dbReference>
<dbReference type="GO" id="GO:0016567">
    <property type="term" value="P:protein ubiquitination"/>
    <property type="evidence" value="ECO:0007669"/>
    <property type="project" value="UniProtKB-UniPathway"/>
</dbReference>